<evidence type="ECO:0000256" key="6">
    <source>
        <dbReference type="ARBA" id="ARBA00022833"/>
    </source>
</evidence>
<dbReference type="FunFam" id="3.40.630.10:FF:000015">
    <property type="entry name" value="Aminoacyl-histidine dipeptidase PepD"/>
    <property type="match status" value="1"/>
</dbReference>
<dbReference type="Pfam" id="PF01546">
    <property type="entry name" value="Peptidase_M20"/>
    <property type="match status" value="1"/>
</dbReference>
<dbReference type="STRING" id="500633.CLOHIR_00885"/>
<comment type="caution">
    <text evidence="19">The sequence shown here is derived from an EMBL/GenBank/DDBJ whole genome shotgun (WGS) entry which is preliminary data.</text>
</comment>
<keyword evidence="20" id="KW-1185">Reference proteome</keyword>
<dbReference type="PANTHER" id="PTHR43501:SF1">
    <property type="entry name" value="CYTOSOL NON-SPECIFIC DIPEPTIDASE"/>
    <property type="match status" value="1"/>
</dbReference>
<evidence type="ECO:0000313" key="19">
    <source>
        <dbReference type="EMBL" id="EEA85447.1"/>
    </source>
</evidence>
<dbReference type="PRINTS" id="PR00934">
    <property type="entry name" value="XHISDIPTASE"/>
</dbReference>
<evidence type="ECO:0000313" key="20">
    <source>
        <dbReference type="Proteomes" id="UP000003178"/>
    </source>
</evidence>
<keyword evidence="5" id="KW-0378">Hydrolase</keyword>
<evidence type="ECO:0000256" key="4">
    <source>
        <dbReference type="ARBA" id="ARBA00022723"/>
    </source>
</evidence>
<reference evidence="19 20" key="2">
    <citation type="submission" date="2008-10" db="EMBL/GenBank/DDBJ databases">
        <title>Draft genome sequence of Clostridium hiranonis (DSM 13275).</title>
        <authorList>
            <person name="Sudarsanam P."/>
            <person name="Ley R."/>
            <person name="Guruge J."/>
            <person name="Turnbaugh P.J."/>
            <person name="Mahowald M."/>
            <person name="Liep D."/>
            <person name="Gordon J."/>
        </authorList>
    </citation>
    <scope>NUCLEOTIDE SEQUENCE [LARGE SCALE GENOMIC DNA]</scope>
    <source>
        <strain evidence="19 20">DSM 13275</strain>
    </source>
</reference>
<dbReference type="InterPro" id="IPR011650">
    <property type="entry name" value="Peptidase_M20_dimer"/>
</dbReference>
<evidence type="ECO:0000256" key="5">
    <source>
        <dbReference type="ARBA" id="ARBA00022801"/>
    </source>
</evidence>
<evidence type="ECO:0000256" key="10">
    <source>
        <dbReference type="ARBA" id="ARBA00038976"/>
    </source>
</evidence>
<dbReference type="AlphaFoldDB" id="B6FYD3"/>
<dbReference type="Gene3D" id="3.40.630.10">
    <property type="entry name" value="Zn peptidases"/>
    <property type="match status" value="2"/>
</dbReference>
<dbReference type="EMBL" id="ABWP01000035">
    <property type="protein sequence ID" value="EEA85447.1"/>
    <property type="molecule type" value="Genomic_DNA"/>
</dbReference>
<comment type="cofactor">
    <cofactor evidence="2">
        <name>Zn(2+)</name>
        <dbReference type="ChEBI" id="CHEBI:29105"/>
    </cofactor>
</comment>
<dbReference type="GO" id="GO:0070573">
    <property type="term" value="F:metallodipeptidase activity"/>
    <property type="evidence" value="ECO:0007669"/>
    <property type="project" value="TreeGrafter"/>
</dbReference>
<evidence type="ECO:0000259" key="18">
    <source>
        <dbReference type="Pfam" id="PF07687"/>
    </source>
</evidence>
<evidence type="ECO:0000256" key="13">
    <source>
        <dbReference type="ARBA" id="ARBA00071271"/>
    </source>
</evidence>
<evidence type="ECO:0000256" key="16">
    <source>
        <dbReference type="ARBA" id="ARBA00077688"/>
    </source>
</evidence>
<evidence type="ECO:0000256" key="9">
    <source>
        <dbReference type="ARBA" id="ARBA00036421"/>
    </source>
</evidence>
<reference evidence="19 20" key="1">
    <citation type="submission" date="2008-09" db="EMBL/GenBank/DDBJ databases">
        <authorList>
            <person name="Fulton L."/>
            <person name="Clifton S."/>
            <person name="Fulton B."/>
            <person name="Xu J."/>
            <person name="Minx P."/>
            <person name="Pepin K.H."/>
            <person name="Johnson M."/>
            <person name="Thiruvilangam P."/>
            <person name="Bhonagiri V."/>
            <person name="Nash W.E."/>
            <person name="Mardis E.R."/>
            <person name="Wilson R.K."/>
        </authorList>
    </citation>
    <scope>NUCLEOTIDE SEQUENCE [LARGE SCALE GENOMIC DNA]</scope>
    <source>
        <strain evidence="19 20">DSM 13275</strain>
    </source>
</reference>
<evidence type="ECO:0000256" key="14">
    <source>
        <dbReference type="ARBA" id="ARBA00075285"/>
    </source>
</evidence>
<feature type="domain" description="Peptidase M20 dimerisation" evidence="18">
    <location>
        <begin position="254"/>
        <end position="340"/>
    </location>
</feature>
<comment type="similarity">
    <text evidence="12">Belongs to the peptidase M20C family.</text>
</comment>
<dbReference type="Pfam" id="PF07687">
    <property type="entry name" value="M20_dimer"/>
    <property type="match status" value="1"/>
</dbReference>
<accession>B6FYD3</accession>
<dbReference type="PANTHER" id="PTHR43501">
    <property type="entry name" value="CYTOSOL NON-SPECIFIC DIPEPTIDASE"/>
    <property type="match status" value="1"/>
</dbReference>
<evidence type="ECO:0000256" key="7">
    <source>
        <dbReference type="ARBA" id="ARBA00023049"/>
    </source>
</evidence>
<keyword evidence="4" id="KW-0479">Metal-binding</keyword>
<dbReference type="Proteomes" id="UP000003178">
    <property type="component" value="Unassembled WGS sequence"/>
</dbReference>
<evidence type="ECO:0000256" key="1">
    <source>
        <dbReference type="ARBA" id="ARBA00001941"/>
    </source>
</evidence>
<dbReference type="FunFam" id="3.40.630.10:FF:000018">
    <property type="entry name" value="Aminoacyl-histidine dipeptidase PepD"/>
    <property type="match status" value="1"/>
</dbReference>
<evidence type="ECO:0000256" key="2">
    <source>
        <dbReference type="ARBA" id="ARBA00001947"/>
    </source>
</evidence>
<organism evidence="19 20">
    <name type="scientific">Peptacetobacter hiranonis (strain DSM 13275 / JCM 10541 / KCTC 15199 / TO-931)</name>
    <name type="common">Clostridium hiranonis</name>
    <dbReference type="NCBI Taxonomy" id="500633"/>
    <lineage>
        <taxon>Bacteria</taxon>
        <taxon>Bacillati</taxon>
        <taxon>Bacillota</taxon>
        <taxon>Clostridia</taxon>
        <taxon>Peptostreptococcales</taxon>
        <taxon>Peptostreptococcaceae</taxon>
        <taxon>Peptacetobacter</taxon>
    </lineage>
</organism>
<evidence type="ECO:0000256" key="17">
    <source>
        <dbReference type="ARBA" id="ARBA00078074"/>
    </source>
</evidence>
<gene>
    <name evidence="19" type="primary">pepD</name>
    <name evidence="19" type="ORF">CLOHIR_00885</name>
</gene>
<keyword evidence="3" id="KW-0645">Protease</keyword>
<name>B6FYD3_PEPHT</name>
<evidence type="ECO:0000256" key="12">
    <source>
        <dbReference type="ARBA" id="ARBA00061423"/>
    </source>
</evidence>
<dbReference type="InterPro" id="IPR036264">
    <property type="entry name" value="Bact_exopeptidase_dim_dom"/>
</dbReference>
<evidence type="ECO:0000256" key="8">
    <source>
        <dbReference type="ARBA" id="ARBA00023285"/>
    </source>
</evidence>
<keyword evidence="6" id="KW-0862">Zinc</keyword>
<dbReference type="GO" id="GO:0046872">
    <property type="term" value="F:metal ion binding"/>
    <property type="evidence" value="ECO:0007669"/>
    <property type="project" value="UniProtKB-KW"/>
</dbReference>
<proteinExistence type="inferred from homology"/>
<dbReference type="PIRSF" id="PIRSF016599">
    <property type="entry name" value="Xaa-His_dipept"/>
    <property type="match status" value="1"/>
</dbReference>
<dbReference type="HOGENOM" id="CLU_028526_0_0_9"/>
<comment type="cofactor">
    <cofactor evidence="1">
        <name>Co(2+)</name>
        <dbReference type="ChEBI" id="CHEBI:48828"/>
    </cofactor>
</comment>
<dbReference type="SUPFAM" id="SSF55031">
    <property type="entry name" value="Bacterial exopeptidase dimerisation domain"/>
    <property type="match status" value="1"/>
</dbReference>
<evidence type="ECO:0000256" key="11">
    <source>
        <dbReference type="ARBA" id="ARBA00044252"/>
    </source>
</evidence>
<dbReference type="GO" id="GO:0006508">
    <property type="term" value="P:proteolysis"/>
    <property type="evidence" value="ECO:0007669"/>
    <property type="project" value="UniProtKB-KW"/>
</dbReference>
<dbReference type="EC" id="3.4.13.18" evidence="10"/>
<evidence type="ECO:0000256" key="15">
    <source>
        <dbReference type="ARBA" id="ARBA00076004"/>
    </source>
</evidence>
<comment type="catalytic activity">
    <reaction evidence="9">
        <text>Hydrolysis of dipeptides, preferentially hydrophobic dipeptides including prolyl amino acids.</text>
        <dbReference type="EC" id="3.4.13.18"/>
    </reaction>
</comment>
<dbReference type="GO" id="GO:0005829">
    <property type="term" value="C:cytosol"/>
    <property type="evidence" value="ECO:0007669"/>
    <property type="project" value="TreeGrafter"/>
</dbReference>
<keyword evidence="7" id="KW-0482">Metalloprotease</keyword>
<protein>
    <recommendedName>
        <fullName evidence="13">Cytosol non-specific dipeptidase</fullName>
        <ecNumber evidence="10">3.4.13.18</ecNumber>
    </recommendedName>
    <alternativeName>
        <fullName evidence="16">Aminoacyl-histidine dipeptidase</fullName>
    </alternativeName>
    <alternativeName>
        <fullName evidence="15">Beta-alanyl-histidine dipeptidase</fullName>
    </alternativeName>
    <alternativeName>
        <fullName evidence="14">Carnosinase</fullName>
    </alternativeName>
    <alternativeName>
        <fullName evidence="11">Peptidase D</fullName>
    </alternativeName>
    <alternativeName>
        <fullName evidence="17">Xaa-His dipeptidase</fullName>
    </alternativeName>
</protein>
<dbReference type="InterPro" id="IPR002933">
    <property type="entry name" value="Peptidase_M20"/>
</dbReference>
<sequence length="529" mass="59976">MNKIYRNRGVNMSNTKLNMDNIKNKLNSQEFKAQIEKISTVNSLVEYLKSENMEYKTYECFKMISDIPRNSGKEKEIRDFIKKFAEDRGYKTYRDEFNNLIVYVPASEGMEDRDSIMIQGHTDMVCVKEGGNVHNFDIDPLELYTENGMLRARGTTLGGDDGIAVAYMMSIMDNKDIKHPALECVFTSDEEGSFIGAENLNMSKLKSKTLLNIDSEDENVMIVSCAGGMAFENRIKFERVNSKLENPSSCRIKISGLKGGHSGSDIHLGRANAIKLAAKVLEYLEKDKIEFELVSIKSGEAPNVIPSKSETIVLVEEKNVEKAMSTVEKAQENITKEYKHSESKIKIELEKIDNKELKPIEKTAKERIISWIENFKNGVLTMSEDVEGLVEYSDNVGTISTLEDEVIIVNECRSCEDKKIKEIKADMEELSKSKHTEMEIKYSYPGWKFNPKSEVRKSFNESIEKIFGRKSQELAVHSGLEVGFFVDGVEGVDAISIGPNMLDIHTPEEKLDIISALKIWYALLDFLEK</sequence>
<dbReference type="SUPFAM" id="SSF53187">
    <property type="entry name" value="Zn-dependent exopeptidases"/>
    <property type="match status" value="1"/>
</dbReference>
<dbReference type="NCBIfam" id="TIGR01893">
    <property type="entry name" value="aa-his-dipept"/>
    <property type="match status" value="1"/>
</dbReference>
<keyword evidence="8" id="KW-0170">Cobalt</keyword>
<dbReference type="InterPro" id="IPR001160">
    <property type="entry name" value="Peptidase_M20C"/>
</dbReference>
<evidence type="ECO:0000256" key="3">
    <source>
        <dbReference type="ARBA" id="ARBA00022670"/>
    </source>
</evidence>
<dbReference type="eggNOG" id="COG2195">
    <property type="taxonomic scope" value="Bacteria"/>
</dbReference>